<sequence>MKNSSSEFKPVVNTDDMVDVISARFQDAIGTWRLPNVSTGGENNRNEERISTNQLRRVGDEPRRRKIFIRDLEKKEVQLDPIERRRDVKDILRITQHAGWRPNSSIYDWGGWFPFLAQCIRLKKFPYPQVSGAVIGSERLRDAIEQAAKEAVSEKKQLLRETDSSDETFDEHSYYVEMLKKHEQRAKRLILDMRSKLSDVLLRITSWVLYKLLPCFLSGVVAHPAQVEMLKAAAAKSPKTPLIFLPLHRSHLDYILVSFILLNNDIRSPIVAAGNNLRIPFFGSLLRGLGAFFIKRKIDPVVGKKDVVYRAVLHTYMQQALKADHNVEFFIEGGRTRTGKPCMPKNGVLSVIVDAFMDETIPDALLVPVSVNYERLVDGNFVYEQLGQRKKPESFRSAISAIWKILHSRYGLMRIDFNEPFSLRELVKSFNKLSPDPFKSTDSITRRLQHNPSSSSLYGTDIVREEQRSLVDNISRHVVYDCASATAVMTTNAVAFLLLTRFRDGATLNVLAEALDNLRDKLNGVKDIGFTGDSKDICQYAADLLGPNMITLEKRASQLFFKPVTMIPNVIELSYYSNSLVPHFALESIMVTALNTLAKEFERKFPTREFAVGRDELFRACLDHCDILRFEFILNKPCQEIEQLLDDTLSNLRNSELIHIPQVILTEEQKWSKRIALDFDDDDSDDDNHYRATPEEMISLTSSGHCERLVLMAVLAPYGHTYLAVANCLKHLLGTSMVESEFIKVCVKEITSKVESAECKFGESVSTDSIRNCIKVFEKWLVVEISSCTGVRMISLGAMFDNSSGIDNTIQKIQKIVPFNKN</sequence>
<dbReference type="CDD" id="cd07993">
    <property type="entry name" value="LPLAT_DHAPAT-like"/>
    <property type="match status" value="1"/>
</dbReference>
<accession>A0A9Q0MTX5</accession>
<dbReference type="PANTHER" id="PTHR12563">
    <property type="entry name" value="GLYCEROL-3-PHOSPHATE ACYLTRANSFERASE"/>
    <property type="match status" value="1"/>
</dbReference>
<keyword evidence="5 7" id="KW-0012">Acyltransferase</keyword>
<keyword evidence="8" id="KW-1185">Reference proteome</keyword>
<evidence type="ECO:0000256" key="1">
    <source>
        <dbReference type="ARBA" id="ARBA00004370"/>
    </source>
</evidence>
<dbReference type="GO" id="GO:0031966">
    <property type="term" value="C:mitochondrial membrane"/>
    <property type="evidence" value="ECO:0007669"/>
    <property type="project" value="TreeGrafter"/>
</dbReference>
<dbReference type="GO" id="GO:0019432">
    <property type="term" value="P:triglyceride biosynthetic process"/>
    <property type="evidence" value="ECO:0007669"/>
    <property type="project" value="TreeGrafter"/>
</dbReference>
<dbReference type="SUPFAM" id="SSF69593">
    <property type="entry name" value="Glycerol-3-phosphate (1)-acyltransferase"/>
    <property type="match status" value="1"/>
</dbReference>
<dbReference type="InterPro" id="IPR002123">
    <property type="entry name" value="Plipid/glycerol_acylTrfase"/>
</dbReference>
<dbReference type="InterPro" id="IPR045520">
    <property type="entry name" value="GPAT/DHAPAT_C"/>
</dbReference>
<dbReference type="AlphaFoldDB" id="A0A9Q0MTX5"/>
<dbReference type="Pfam" id="PF01553">
    <property type="entry name" value="Acyltransferase"/>
    <property type="match status" value="1"/>
</dbReference>
<dbReference type="GO" id="GO:0006072">
    <property type="term" value="P:glycerol-3-phosphate metabolic process"/>
    <property type="evidence" value="ECO:0007669"/>
    <property type="project" value="TreeGrafter"/>
</dbReference>
<dbReference type="EMBL" id="WJQU01000003">
    <property type="protein sequence ID" value="KAJ6637883.1"/>
    <property type="molecule type" value="Genomic_DNA"/>
</dbReference>
<name>A0A9Q0MTX5_9DIPT</name>
<evidence type="ECO:0000313" key="7">
    <source>
        <dbReference type="EMBL" id="KAJ6637883.1"/>
    </source>
</evidence>
<evidence type="ECO:0000256" key="5">
    <source>
        <dbReference type="ARBA" id="ARBA00023315"/>
    </source>
</evidence>
<dbReference type="OrthoDB" id="5962536at2759"/>
<dbReference type="GO" id="GO:0008654">
    <property type="term" value="P:phospholipid biosynthetic process"/>
    <property type="evidence" value="ECO:0007669"/>
    <property type="project" value="TreeGrafter"/>
</dbReference>
<dbReference type="GO" id="GO:0004366">
    <property type="term" value="F:glycerol-3-phosphate O-acyltransferase activity"/>
    <property type="evidence" value="ECO:0007669"/>
    <property type="project" value="TreeGrafter"/>
</dbReference>
<dbReference type="PANTHER" id="PTHR12563:SF23">
    <property type="entry name" value="BCDNA.GH07066"/>
    <property type="match status" value="1"/>
</dbReference>
<reference evidence="7" key="1">
    <citation type="submission" date="2022-07" db="EMBL/GenBank/DDBJ databases">
        <authorList>
            <person name="Trinca V."/>
            <person name="Uliana J.V.C."/>
            <person name="Torres T.T."/>
            <person name="Ward R.J."/>
            <person name="Monesi N."/>
        </authorList>
    </citation>
    <scope>NUCLEOTIDE SEQUENCE</scope>
    <source>
        <strain evidence="7">HSMRA1968</strain>
        <tissue evidence="7">Whole embryos</tissue>
    </source>
</reference>
<evidence type="ECO:0000256" key="2">
    <source>
        <dbReference type="ARBA" id="ARBA00007937"/>
    </source>
</evidence>
<dbReference type="GO" id="GO:0006631">
    <property type="term" value="P:fatty acid metabolic process"/>
    <property type="evidence" value="ECO:0007669"/>
    <property type="project" value="TreeGrafter"/>
</dbReference>
<organism evidence="7 8">
    <name type="scientific">Pseudolycoriella hygida</name>
    <dbReference type="NCBI Taxonomy" id="35572"/>
    <lineage>
        <taxon>Eukaryota</taxon>
        <taxon>Metazoa</taxon>
        <taxon>Ecdysozoa</taxon>
        <taxon>Arthropoda</taxon>
        <taxon>Hexapoda</taxon>
        <taxon>Insecta</taxon>
        <taxon>Pterygota</taxon>
        <taxon>Neoptera</taxon>
        <taxon>Endopterygota</taxon>
        <taxon>Diptera</taxon>
        <taxon>Nematocera</taxon>
        <taxon>Sciaroidea</taxon>
        <taxon>Sciaridae</taxon>
        <taxon>Pseudolycoriella</taxon>
    </lineage>
</organism>
<comment type="caution">
    <text evidence="7">The sequence shown here is derived from an EMBL/GenBank/DDBJ whole genome shotgun (WGS) entry which is preliminary data.</text>
</comment>
<evidence type="ECO:0000256" key="3">
    <source>
        <dbReference type="ARBA" id="ARBA00022679"/>
    </source>
</evidence>
<dbReference type="InterPro" id="IPR022284">
    <property type="entry name" value="GPAT/DHAPAT"/>
</dbReference>
<dbReference type="Proteomes" id="UP001151699">
    <property type="component" value="Chromosome X"/>
</dbReference>
<gene>
    <name evidence="7" type="primary">GPAM</name>
    <name evidence="7" type="ORF">Bhyg_10614</name>
</gene>
<dbReference type="InterPro" id="IPR041728">
    <property type="entry name" value="GPAT/DHAPAT_LPLAT"/>
</dbReference>
<evidence type="ECO:0000259" key="6">
    <source>
        <dbReference type="SMART" id="SM00563"/>
    </source>
</evidence>
<evidence type="ECO:0000313" key="8">
    <source>
        <dbReference type="Proteomes" id="UP001151699"/>
    </source>
</evidence>
<evidence type="ECO:0000256" key="4">
    <source>
        <dbReference type="ARBA" id="ARBA00023136"/>
    </source>
</evidence>
<comment type="subcellular location">
    <subcellularLocation>
        <location evidence="1">Membrane</location>
    </subcellularLocation>
</comment>
<keyword evidence="3" id="KW-0808">Transferase</keyword>
<dbReference type="Pfam" id="PF19277">
    <property type="entry name" value="GPAT_C"/>
    <property type="match status" value="1"/>
</dbReference>
<dbReference type="SMART" id="SM00563">
    <property type="entry name" value="PlsC"/>
    <property type="match status" value="1"/>
</dbReference>
<comment type="similarity">
    <text evidence="2">Belongs to the GPAT/DAPAT family.</text>
</comment>
<proteinExistence type="inferred from homology"/>
<protein>
    <submittedName>
        <fullName evidence="7">Glycerol-3-phosphate acyltransferase 1, mitochondrial</fullName>
    </submittedName>
</protein>
<feature type="domain" description="Phospholipid/glycerol acyltransferase" evidence="6">
    <location>
        <begin position="242"/>
        <end position="374"/>
    </location>
</feature>
<keyword evidence="4" id="KW-0472">Membrane</keyword>